<dbReference type="EMBL" id="CP011412">
    <property type="protein sequence ID" value="AKH19800.1"/>
    <property type="molecule type" value="Genomic_DNA"/>
</dbReference>
<dbReference type="AlphaFoldDB" id="A0A0F7JY50"/>
<organism evidence="1 2">
    <name type="scientific">Sedimenticola thiotaurini</name>
    <dbReference type="NCBI Taxonomy" id="1543721"/>
    <lineage>
        <taxon>Bacteria</taxon>
        <taxon>Pseudomonadati</taxon>
        <taxon>Pseudomonadota</taxon>
        <taxon>Gammaproteobacteria</taxon>
        <taxon>Chromatiales</taxon>
        <taxon>Sedimenticolaceae</taxon>
        <taxon>Sedimenticola</taxon>
    </lineage>
</organism>
<dbReference type="OrthoDB" id="5429547at2"/>
<keyword evidence="1" id="KW-0808">Transferase</keyword>
<keyword evidence="2" id="KW-1185">Reference proteome</keyword>
<evidence type="ECO:0000313" key="1">
    <source>
        <dbReference type="EMBL" id="AKH19800.1"/>
    </source>
</evidence>
<dbReference type="RefSeq" id="WP_046858736.1">
    <property type="nucleotide sequence ID" value="NZ_CP011412.1"/>
</dbReference>
<dbReference type="GO" id="GO:0016740">
    <property type="term" value="F:transferase activity"/>
    <property type="evidence" value="ECO:0007669"/>
    <property type="project" value="UniProtKB-KW"/>
</dbReference>
<evidence type="ECO:0000313" key="2">
    <source>
        <dbReference type="Proteomes" id="UP000034410"/>
    </source>
</evidence>
<proteinExistence type="predicted"/>
<reference evidence="1 2" key="1">
    <citation type="journal article" date="2015" name="Genome Announc.">
        <title>Complete Genome Sequence of Sedimenticola thiotaurini Strain SIP-G1, a Polyphosphate- and Polyhydroxyalkanoate-Accumulating Sulfur-Oxidizing Gammaproteobacterium Isolated from Salt Marsh Sediments.</title>
        <authorList>
            <person name="Flood B.E."/>
            <person name="Jones D.S."/>
            <person name="Bailey J.V."/>
        </authorList>
    </citation>
    <scope>NUCLEOTIDE SEQUENCE [LARGE SCALE GENOMIC DNA]</scope>
    <source>
        <strain evidence="1 2">SIP-G1</strain>
    </source>
</reference>
<dbReference type="KEGG" id="seds:AAY24_04875"/>
<dbReference type="InterPro" id="IPR038763">
    <property type="entry name" value="DHH_sf"/>
</dbReference>
<dbReference type="Proteomes" id="UP000034410">
    <property type="component" value="Chromosome"/>
</dbReference>
<dbReference type="SUPFAM" id="SSF64182">
    <property type="entry name" value="DHH phosphoesterases"/>
    <property type="match status" value="1"/>
</dbReference>
<protein>
    <submittedName>
        <fullName evidence="1">Acetyltransferase</fullName>
    </submittedName>
</protein>
<dbReference type="PATRIC" id="fig|1543721.4.peg.1019"/>
<gene>
    <name evidence="1" type="ORF">AAY24_04875</name>
</gene>
<name>A0A0F7JY50_9GAMM</name>
<accession>A0A0F7JY50</accession>
<sequence length="319" mass="34720">MATFDVFNGDADGICALLQLRLAEPLESTLVTGVKRDINLLRRVNAVAGDQVNVLDISLARNRDDLLRLLAGGVELFYVDHHMAGEIPDHPALKTIIDTSPDVCTSLLINRYLNGRFVSWAVTAAFGDNLVGVAERVGRGVGLSQAQLERLRVLGTCLNYNGYGESVDDLHVSPDRLYRSLLAYPDPEQFIADADSCYGQLHAGYNEDMARANALKPDFESDAVVIYLLPDQAWARRVSGVFGNLLANADPQKAHAVVTLNRQGGYQVSVRAPLTNKQGADELCSQFPTGGGRSGAAGINHLPIDRYDDFVTAFENRYG</sequence>